<reference evidence="1 2" key="1">
    <citation type="submission" date="2015-01" db="EMBL/GenBank/DDBJ databases">
        <title>Vibrio sp. C5 JCM 19232 whole genome shotgun sequence.</title>
        <authorList>
            <person name="Sawabe T."/>
            <person name="Meirelles P."/>
            <person name="Feng G."/>
            <person name="Sayaka M."/>
            <person name="Hattori M."/>
            <person name="Ohkuma M."/>
        </authorList>
    </citation>
    <scope>NUCLEOTIDE SEQUENCE [LARGE SCALE GENOMIC DNA]</scope>
    <source>
        <strain evidence="1 2">JCM19232</strain>
    </source>
</reference>
<gene>
    <name evidence="1" type="ORF">JCM19232_5836</name>
</gene>
<sequence length="39" mass="4468">MELMTNPVLLEEIKLDFEQKKAGREYVTLNDLSENPAST</sequence>
<accession>A0A0B8P433</accession>
<evidence type="ECO:0000313" key="1">
    <source>
        <dbReference type="EMBL" id="GAM61535.1"/>
    </source>
</evidence>
<reference evidence="1 2" key="2">
    <citation type="submission" date="2015-01" db="EMBL/GenBank/DDBJ databases">
        <authorList>
            <consortium name="NBRP consortium"/>
            <person name="Sawabe T."/>
            <person name="Meirelles P."/>
            <person name="Feng G."/>
            <person name="Sayaka M."/>
            <person name="Hattori M."/>
            <person name="Ohkuma M."/>
        </authorList>
    </citation>
    <scope>NUCLEOTIDE SEQUENCE [LARGE SCALE GENOMIC DNA]</scope>
    <source>
        <strain evidence="1 2">JCM19232</strain>
    </source>
</reference>
<dbReference type="AlphaFoldDB" id="A0A0B8P433"/>
<dbReference type="EMBL" id="BBSA01000003">
    <property type="protein sequence ID" value="GAM61535.1"/>
    <property type="molecule type" value="Genomic_DNA"/>
</dbReference>
<dbReference type="Proteomes" id="UP000031670">
    <property type="component" value="Unassembled WGS sequence"/>
</dbReference>
<organism evidence="1 2">
    <name type="scientific">Vibrio ishigakensis</name>
    <dbReference type="NCBI Taxonomy" id="1481914"/>
    <lineage>
        <taxon>Bacteria</taxon>
        <taxon>Pseudomonadati</taxon>
        <taxon>Pseudomonadota</taxon>
        <taxon>Gammaproteobacteria</taxon>
        <taxon>Vibrionales</taxon>
        <taxon>Vibrionaceae</taxon>
        <taxon>Vibrio</taxon>
    </lineage>
</organism>
<evidence type="ECO:0000313" key="2">
    <source>
        <dbReference type="Proteomes" id="UP000031670"/>
    </source>
</evidence>
<name>A0A0B8P433_9VIBR</name>
<proteinExistence type="predicted"/>
<comment type="caution">
    <text evidence="1">The sequence shown here is derived from an EMBL/GenBank/DDBJ whole genome shotgun (WGS) entry which is preliminary data.</text>
</comment>
<protein>
    <submittedName>
        <fullName evidence="1">Uncharacterized protein</fullName>
    </submittedName>
</protein>